<evidence type="ECO:0000259" key="3">
    <source>
        <dbReference type="PROSITE" id="PS50263"/>
    </source>
</evidence>
<dbReference type="PANTHER" id="PTHR23088:SF27">
    <property type="entry name" value="DEAMINATED GLUTATHIONE AMIDASE"/>
    <property type="match status" value="1"/>
</dbReference>
<dbReference type="Gene3D" id="3.60.110.10">
    <property type="entry name" value="Carbon-nitrogen hydrolase"/>
    <property type="match status" value="1"/>
</dbReference>
<comment type="caution">
    <text evidence="4">The sequence shown here is derived from an EMBL/GenBank/DDBJ whole genome shotgun (WGS) entry which is preliminary data.</text>
</comment>
<dbReference type="InterPro" id="IPR036526">
    <property type="entry name" value="C-N_Hydrolase_sf"/>
</dbReference>
<dbReference type="AlphaFoldDB" id="A0A4R6UI98"/>
<dbReference type="PROSITE" id="PS50263">
    <property type="entry name" value="CN_HYDROLASE"/>
    <property type="match status" value="1"/>
</dbReference>
<evidence type="ECO:0000313" key="4">
    <source>
        <dbReference type="EMBL" id="TDQ46531.1"/>
    </source>
</evidence>
<protein>
    <submittedName>
        <fullName evidence="4">Nitrilase</fullName>
    </submittedName>
</protein>
<evidence type="ECO:0000256" key="1">
    <source>
        <dbReference type="ARBA" id="ARBA00010613"/>
    </source>
</evidence>
<proteinExistence type="inferred from homology"/>
<dbReference type="InterPro" id="IPR001110">
    <property type="entry name" value="UPF0012_CS"/>
</dbReference>
<dbReference type="OrthoDB" id="9811121at2"/>
<keyword evidence="5" id="KW-1185">Reference proteome</keyword>
<dbReference type="EMBL" id="SNYM01000013">
    <property type="protein sequence ID" value="TDQ46531.1"/>
    <property type="molecule type" value="Genomic_DNA"/>
</dbReference>
<gene>
    <name evidence="4" type="ORF">EV696_11372</name>
</gene>
<dbReference type="SUPFAM" id="SSF56317">
    <property type="entry name" value="Carbon-nitrogen hydrolase"/>
    <property type="match status" value="1"/>
</dbReference>
<name>A0A4R6UI98_9GAMM</name>
<dbReference type="Pfam" id="PF00795">
    <property type="entry name" value="CN_hydrolase"/>
    <property type="match status" value="1"/>
</dbReference>
<dbReference type="PROSITE" id="PS01227">
    <property type="entry name" value="UPF0012"/>
    <property type="match status" value="1"/>
</dbReference>
<feature type="domain" description="CN hydrolase" evidence="3">
    <location>
        <begin position="1"/>
        <end position="251"/>
    </location>
</feature>
<organism evidence="4 5">
    <name type="scientific">Permianibacter aggregans</name>
    <dbReference type="NCBI Taxonomy" id="1510150"/>
    <lineage>
        <taxon>Bacteria</taxon>
        <taxon>Pseudomonadati</taxon>
        <taxon>Pseudomonadota</taxon>
        <taxon>Gammaproteobacteria</taxon>
        <taxon>Pseudomonadales</taxon>
        <taxon>Pseudomonadaceae</taxon>
        <taxon>Permianibacter</taxon>
    </lineage>
</organism>
<dbReference type="InterPro" id="IPR003010">
    <property type="entry name" value="C-N_Hydrolase"/>
</dbReference>
<dbReference type="GO" id="GO:0016811">
    <property type="term" value="F:hydrolase activity, acting on carbon-nitrogen (but not peptide) bonds, in linear amides"/>
    <property type="evidence" value="ECO:0007669"/>
    <property type="project" value="InterPro"/>
</dbReference>
<dbReference type="Proteomes" id="UP000295375">
    <property type="component" value="Unassembled WGS sequence"/>
</dbReference>
<dbReference type="RefSeq" id="WP_133591779.1">
    <property type="nucleotide sequence ID" value="NZ_CP037953.1"/>
</dbReference>
<accession>A0A4R6UI98</accession>
<dbReference type="InterPro" id="IPR045254">
    <property type="entry name" value="Nit1/2_C-N_Hydrolase"/>
</dbReference>
<reference evidence="4 5" key="1">
    <citation type="submission" date="2019-03" db="EMBL/GenBank/DDBJ databases">
        <title>Genomic Encyclopedia of Type Strains, Phase IV (KMG-IV): sequencing the most valuable type-strain genomes for metagenomic binning, comparative biology and taxonomic classification.</title>
        <authorList>
            <person name="Goeker M."/>
        </authorList>
    </citation>
    <scope>NUCLEOTIDE SEQUENCE [LARGE SCALE GENOMIC DNA]</scope>
    <source>
        <strain evidence="4 5">DSM 103792</strain>
    </source>
</reference>
<keyword evidence="2" id="KW-0378">Hydrolase</keyword>
<evidence type="ECO:0000256" key="2">
    <source>
        <dbReference type="ARBA" id="ARBA00022801"/>
    </source>
</evidence>
<evidence type="ECO:0000313" key="5">
    <source>
        <dbReference type="Proteomes" id="UP000295375"/>
    </source>
</evidence>
<dbReference type="CDD" id="cd07572">
    <property type="entry name" value="nit"/>
    <property type="match status" value="1"/>
</dbReference>
<comment type="similarity">
    <text evidence="1">Belongs to the carbon-nitrogen hydrolase superfamily. NIT1/NIT2 family.</text>
</comment>
<dbReference type="PANTHER" id="PTHR23088">
    <property type="entry name" value="NITRILASE-RELATED"/>
    <property type="match status" value="1"/>
</dbReference>
<sequence>MKVAAVQMVSSSELEHNLERAEALIKQAAAAGAELIVLPENFYLMGKYEQQKCELAESYDPNARIQRLLATMAAKHKCWIVAGTLPIRADDRHVLARAVLYDPQGLPAAFYDKRHLFDVHLPADQESYLESASIKPGDRLVTHSLNPQWCIGFSICYDLRFPEHYRSLTAAGANILVVPSAFTKQTGAAHWHTLLRARAIENQCFVIAPNQGGTHDNGRKTFGHSIIYDPWGETLAEHENGEGLAIATLDWDKWQDLRQRFPVLSHRRQLG</sequence>